<dbReference type="InterPro" id="IPR052897">
    <property type="entry name" value="Sec-Metab_Biosynth_Hydrolase"/>
</dbReference>
<dbReference type="OMA" id="LCEQDNA"/>
<evidence type="ECO:0000259" key="1">
    <source>
        <dbReference type="Pfam" id="PF12697"/>
    </source>
</evidence>
<evidence type="ECO:0000313" key="3">
    <source>
        <dbReference type="Proteomes" id="UP000076632"/>
    </source>
</evidence>
<dbReference type="EMBL" id="KV407457">
    <property type="protein sequence ID" value="KZF23477.1"/>
    <property type="molecule type" value="Genomic_DNA"/>
</dbReference>
<dbReference type="AlphaFoldDB" id="A0A161TCG8"/>
<dbReference type="Proteomes" id="UP000076632">
    <property type="component" value="Unassembled WGS sequence"/>
</dbReference>
<dbReference type="InterPro" id="IPR000073">
    <property type="entry name" value="AB_hydrolase_1"/>
</dbReference>
<keyword evidence="2" id="KW-0378">Hydrolase</keyword>
<dbReference type="GO" id="GO:0016787">
    <property type="term" value="F:hydrolase activity"/>
    <property type="evidence" value="ECO:0007669"/>
    <property type="project" value="UniProtKB-KW"/>
</dbReference>
<name>A0A161TCG8_XYLHT</name>
<dbReference type="SUPFAM" id="SSF53474">
    <property type="entry name" value="alpha/beta-Hydrolases"/>
    <property type="match status" value="1"/>
</dbReference>
<dbReference type="GeneID" id="28896131"/>
<dbReference type="PANTHER" id="PTHR37017:SF13">
    <property type="entry name" value="AB HYDROLASE-1 DOMAIN-CONTAINING PROTEIN"/>
    <property type="match status" value="1"/>
</dbReference>
<accession>A0A161TCG8</accession>
<sequence>MSVAQENSEKPTLVFIPGAWHTPEYYSNVISQLKASGFPAVALQLPSVGGNDAVTMTDDASFIQQTTTTLVEEGKDVVLIMHSYGGIPGTESVKGLSKKERNSHGKKGGISSLVYLSAFMIPTGKSLVDMIGGVFPDFLHLDGTRCTLAGDKVPEIMYNDLSAEEANSWAAKVQYHAASTFASPLTHAGYLDVPTTYLLCEQDNAIPFPAQQAMVGLRGDDITFHVCKSSHSPMLSMPEKVVDVIREAAGSSISVH</sequence>
<evidence type="ECO:0000313" key="2">
    <source>
        <dbReference type="EMBL" id="KZF23477.1"/>
    </source>
</evidence>
<dbReference type="Gene3D" id="3.40.50.1820">
    <property type="entry name" value="alpha/beta hydrolase"/>
    <property type="match status" value="1"/>
</dbReference>
<dbReference type="RefSeq" id="XP_018189032.1">
    <property type="nucleotide sequence ID" value="XM_018330994.1"/>
</dbReference>
<protein>
    <submittedName>
        <fullName evidence="2">Alpha/beta-hydrolase</fullName>
    </submittedName>
</protein>
<proteinExistence type="predicted"/>
<dbReference type="PANTHER" id="PTHR37017">
    <property type="entry name" value="AB HYDROLASE-1 DOMAIN-CONTAINING PROTEIN-RELATED"/>
    <property type="match status" value="1"/>
</dbReference>
<feature type="domain" description="AB hydrolase-1" evidence="1">
    <location>
        <begin position="13"/>
        <end position="244"/>
    </location>
</feature>
<dbReference type="InterPro" id="IPR029058">
    <property type="entry name" value="AB_hydrolase_fold"/>
</dbReference>
<reference evidence="2 3" key="1">
    <citation type="journal article" date="2016" name="Fungal Biol.">
        <title>The genome of Xylona heveae provides a window into fungal endophytism.</title>
        <authorList>
            <person name="Gazis R."/>
            <person name="Kuo A."/>
            <person name="Riley R."/>
            <person name="LaButti K."/>
            <person name="Lipzen A."/>
            <person name="Lin J."/>
            <person name="Amirebrahimi M."/>
            <person name="Hesse C.N."/>
            <person name="Spatafora J.W."/>
            <person name="Henrissat B."/>
            <person name="Hainaut M."/>
            <person name="Grigoriev I.V."/>
            <person name="Hibbett D.S."/>
        </authorList>
    </citation>
    <scope>NUCLEOTIDE SEQUENCE [LARGE SCALE GENOMIC DNA]</scope>
    <source>
        <strain evidence="2 3">TC161</strain>
    </source>
</reference>
<dbReference type="OrthoDB" id="1263307at2759"/>
<gene>
    <name evidence="2" type="ORF">L228DRAFT_238041</name>
</gene>
<organism evidence="2 3">
    <name type="scientific">Xylona heveae (strain CBS 132557 / TC161)</name>
    <dbReference type="NCBI Taxonomy" id="1328760"/>
    <lineage>
        <taxon>Eukaryota</taxon>
        <taxon>Fungi</taxon>
        <taxon>Dikarya</taxon>
        <taxon>Ascomycota</taxon>
        <taxon>Pezizomycotina</taxon>
        <taxon>Xylonomycetes</taxon>
        <taxon>Xylonales</taxon>
        <taxon>Xylonaceae</taxon>
        <taxon>Xylona</taxon>
    </lineage>
</organism>
<dbReference type="Pfam" id="PF12697">
    <property type="entry name" value="Abhydrolase_6"/>
    <property type="match status" value="1"/>
</dbReference>
<keyword evidence="3" id="KW-1185">Reference proteome</keyword>
<dbReference type="InParanoid" id="A0A161TCG8"/>